<accession>A0A1E3QDS2</accession>
<dbReference type="Proteomes" id="UP000094385">
    <property type="component" value="Unassembled WGS sequence"/>
</dbReference>
<proteinExistence type="predicted"/>
<name>A0A1E3QDS2_LIPST</name>
<organism evidence="1 2">
    <name type="scientific">Lipomyces starkeyi NRRL Y-11557</name>
    <dbReference type="NCBI Taxonomy" id="675824"/>
    <lineage>
        <taxon>Eukaryota</taxon>
        <taxon>Fungi</taxon>
        <taxon>Dikarya</taxon>
        <taxon>Ascomycota</taxon>
        <taxon>Saccharomycotina</taxon>
        <taxon>Lipomycetes</taxon>
        <taxon>Lipomycetales</taxon>
        <taxon>Lipomycetaceae</taxon>
        <taxon>Lipomyces</taxon>
    </lineage>
</organism>
<gene>
    <name evidence="1" type="ORF">LIPSTDRAFT_68518</name>
</gene>
<reference evidence="1 2" key="1">
    <citation type="journal article" date="2016" name="Proc. Natl. Acad. Sci. U.S.A.">
        <title>Comparative genomics of biotechnologically important yeasts.</title>
        <authorList>
            <person name="Riley R."/>
            <person name="Haridas S."/>
            <person name="Wolfe K.H."/>
            <person name="Lopes M.R."/>
            <person name="Hittinger C.T."/>
            <person name="Goeker M."/>
            <person name="Salamov A.A."/>
            <person name="Wisecaver J.H."/>
            <person name="Long T.M."/>
            <person name="Calvey C.H."/>
            <person name="Aerts A.L."/>
            <person name="Barry K.W."/>
            <person name="Choi C."/>
            <person name="Clum A."/>
            <person name="Coughlan A.Y."/>
            <person name="Deshpande S."/>
            <person name="Douglass A.P."/>
            <person name="Hanson S.J."/>
            <person name="Klenk H.-P."/>
            <person name="LaButti K.M."/>
            <person name="Lapidus A."/>
            <person name="Lindquist E.A."/>
            <person name="Lipzen A.M."/>
            <person name="Meier-Kolthoff J.P."/>
            <person name="Ohm R.A."/>
            <person name="Otillar R.P."/>
            <person name="Pangilinan J.L."/>
            <person name="Peng Y."/>
            <person name="Rokas A."/>
            <person name="Rosa C.A."/>
            <person name="Scheuner C."/>
            <person name="Sibirny A.A."/>
            <person name="Slot J.C."/>
            <person name="Stielow J.B."/>
            <person name="Sun H."/>
            <person name="Kurtzman C.P."/>
            <person name="Blackwell M."/>
            <person name="Grigoriev I.V."/>
            <person name="Jeffries T.W."/>
        </authorList>
    </citation>
    <scope>NUCLEOTIDE SEQUENCE [LARGE SCALE GENOMIC DNA]</scope>
    <source>
        <strain evidence="1 2">NRRL Y-11557</strain>
    </source>
</reference>
<sequence length="78" mass="8995">MLPLAISNAKITAIIIMRLKCTEVIKASRHNKFRATEYQKHSLHLASIISRRQTTCSEQRPQILCLFFTTCAVFMRVD</sequence>
<protein>
    <submittedName>
        <fullName evidence="1">Uncharacterized protein</fullName>
    </submittedName>
</protein>
<dbReference type="EMBL" id="KV454290">
    <property type="protein sequence ID" value="ODQ75855.1"/>
    <property type="molecule type" value="Genomic_DNA"/>
</dbReference>
<keyword evidence="2" id="KW-1185">Reference proteome</keyword>
<dbReference type="AlphaFoldDB" id="A0A1E3QDS2"/>
<evidence type="ECO:0000313" key="2">
    <source>
        <dbReference type="Proteomes" id="UP000094385"/>
    </source>
</evidence>
<evidence type="ECO:0000313" key="1">
    <source>
        <dbReference type="EMBL" id="ODQ75855.1"/>
    </source>
</evidence>